<dbReference type="SUPFAM" id="SSF89447">
    <property type="entry name" value="AbrB/MazE/MraZ-like"/>
    <property type="match status" value="1"/>
</dbReference>
<organism evidence="3 4">
    <name type="scientific">Candidatus Scalindua rubra</name>
    <dbReference type="NCBI Taxonomy" id="1872076"/>
    <lineage>
        <taxon>Bacteria</taxon>
        <taxon>Pseudomonadati</taxon>
        <taxon>Planctomycetota</taxon>
        <taxon>Candidatus Brocadiia</taxon>
        <taxon>Candidatus Brocadiales</taxon>
        <taxon>Candidatus Scalinduaceae</taxon>
        <taxon>Candidatus Scalindua</taxon>
    </lineage>
</organism>
<dbReference type="InterPro" id="IPR037914">
    <property type="entry name" value="SpoVT-AbrB_sf"/>
</dbReference>
<proteinExistence type="predicted"/>
<dbReference type="AlphaFoldDB" id="A0A1E3X6R5"/>
<dbReference type="NCBIfam" id="TIGR01439">
    <property type="entry name" value="lp_hng_hel_AbrB"/>
    <property type="match status" value="1"/>
</dbReference>
<gene>
    <name evidence="3" type="ORF">SCARUB_04205</name>
</gene>
<dbReference type="PROSITE" id="PS51740">
    <property type="entry name" value="SPOVT_ABRB"/>
    <property type="match status" value="1"/>
</dbReference>
<dbReference type="InterPro" id="IPR007159">
    <property type="entry name" value="SpoVT-AbrB_dom"/>
</dbReference>
<dbReference type="Proteomes" id="UP000094056">
    <property type="component" value="Unassembled WGS sequence"/>
</dbReference>
<dbReference type="Gene3D" id="2.10.260.10">
    <property type="match status" value="1"/>
</dbReference>
<evidence type="ECO:0000313" key="4">
    <source>
        <dbReference type="Proteomes" id="UP000094056"/>
    </source>
</evidence>
<comment type="caution">
    <text evidence="3">The sequence shown here is derived from an EMBL/GenBank/DDBJ whole genome shotgun (WGS) entry which is preliminary data.</text>
</comment>
<keyword evidence="1" id="KW-0238">DNA-binding</keyword>
<dbReference type="GO" id="GO:0003677">
    <property type="term" value="F:DNA binding"/>
    <property type="evidence" value="ECO:0007669"/>
    <property type="project" value="UniProtKB-UniRule"/>
</dbReference>
<evidence type="ECO:0000313" key="3">
    <source>
        <dbReference type="EMBL" id="ODS30684.1"/>
    </source>
</evidence>
<evidence type="ECO:0000256" key="1">
    <source>
        <dbReference type="PROSITE-ProRule" id="PRU01076"/>
    </source>
</evidence>
<sequence>MTTVKTLSKGQVVIPAKIRKKYNITPGSKLHILEYDGIIYLVPPVDDPIMTACGTLPKKPSLSAKILKERRKIEFYNPPNHE</sequence>
<protein>
    <submittedName>
        <fullName evidence="3">SpoVT / AbrB like domain protein</fullName>
    </submittedName>
</protein>
<accession>A0A1E3X6R5</accession>
<feature type="domain" description="SpoVT-AbrB" evidence="2">
    <location>
        <begin position="1"/>
        <end position="46"/>
    </location>
</feature>
<dbReference type="Pfam" id="PF04014">
    <property type="entry name" value="MazE_antitoxin"/>
    <property type="match status" value="1"/>
</dbReference>
<reference evidence="3 4" key="1">
    <citation type="submission" date="2016-07" db="EMBL/GenBank/DDBJ databases">
        <title>Draft genome of Scalindua rubra, obtained from a brine-seawater interface in the Red Sea, sheds light on salt adaptation in anammox bacteria.</title>
        <authorList>
            <person name="Speth D.R."/>
            <person name="Lagkouvardos I."/>
            <person name="Wang Y."/>
            <person name="Qian P.-Y."/>
            <person name="Dutilh B.E."/>
            <person name="Jetten M.S."/>
        </authorList>
    </citation>
    <scope>NUCLEOTIDE SEQUENCE [LARGE SCALE GENOMIC DNA]</scope>
    <source>
        <strain evidence="3">BSI-1</strain>
    </source>
</reference>
<dbReference type="EMBL" id="MAYW01000189">
    <property type="protein sequence ID" value="ODS30684.1"/>
    <property type="molecule type" value="Genomic_DNA"/>
</dbReference>
<dbReference type="SMART" id="SM00966">
    <property type="entry name" value="SpoVT_AbrB"/>
    <property type="match status" value="1"/>
</dbReference>
<name>A0A1E3X6R5_9BACT</name>
<evidence type="ECO:0000259" key="2">
    <source>
        <dbReference type="PROSITE" id="PS51740"/>
    </source>
</evidence>